<feature type="coiled-coil region" evidence="1">
    <location>
        <begin position="112"/>
        <end position="161"/>
    </location>
</feature>
<evidence type="ECO:0000256" key="1">
    <source>
        <dbReference type="SAM" id="Coils"/>
    </source>
</evidence>
<evidence type="ECO:0000313" key="4">
    <source>
        <dbReference type="Proteomes" id="UP000030401"/>
    </source>
</evidence>
<dbReference type="SUPFAM" id="SSF46955">
    <property type="entry name" value="Putative DNA-binding domain"/>
    <property type="match status" value="1"/>
</dbReference>
<dbReference type="Proteomes" id="UP000030401">
    <property type="component" value="Unassembled WGS sequence"/>
</dbReference>
<dbReference type="RefSeq" id="WP_036835941.1">
    <property type="nucleotide sequence ID" value="NZ_AVPG01000029.1"/>
</dbReference>
<comment type="caution">
    <text evidence="3">The sequence shown here is derived from an EMBL/GenBank/DDBJ whole genome shotgun (WGS) entry which is preliminary data.</text>
</comment>
<reference evidence="3 4" key="1">
    <citation type="submission" date="2013-08" db="EMBL/GenBank/DDBJ databases">
        <authorList>
            <person name="Huang J."/>
            <person name="Wang G."/>
        </authorList>
    </citation>
    <scope>NUCLEOTIDE SEQUENCE [LARGE SCALE GENOMIC DNA]</scope>
    <source>
        <strain evidence="3 4">JSM 072002</strain>
    </source>
</reference>
<keyword evidence="4" id="KW-1185">Reference proteome</keyword>
<dbReference type="InterPro" id="IPR009061">
    <property type="entry name" value="DNA-bd_dom_put_sf"/>
</dbReference>
<dbReference type="GO" id="GO:0006355">
    <property type="term" value="P:regulation of DNA-templated transcription"/>
    <property type="evidence" value="ECO:0007669"/>
    <property type="project" value="InterPro"/>
</dbReference>
<accession>A0A0A5G1D5</accession>
<dbReference type="CDD" id="cd00592">
    <property type="entry name" value="HTH_MerR-like"/>
    <property type="match status" value="1"/>
</dbReference>
<protein>
    <recommendedName>
        <fullName evidence="2">HTH merR-type domain-containing protein</fullName>
    </recommendedName>
</protein>
<evidence type="ECO:0000259" key="2">
    <source>
        <dbReference type="Pfam" id="PF13411"/>
    </source>
</evidence>
<feature type="domain" description="HTH merR-type" evidence="2">
    <location>
        <begin position="22"/>
        <end position="89"/>
    </location>
</feature>
<dbReference type="AlphaFoldDB" id="A0A0A5G1D5"/>
<dbReference type="EMBL" id="AVPG01000029">
    <property type="protein sequence ID" value="KGX84913.1"/>
    <property type="molecule type" value="Genomic_DNA"/>
</dbReference>
<organism evidence="3 4">
    <name type="scientific">Pontibacillus litoralis JSM 072002</name>
    <dbReference type="NCBI Taxonomy" id="1385512"/>
    <lineage>
        <taxon>Bacteria</taxon>
        <taxon>Bacillati</taxon>
        <taxon>Bacillota</taxon>
        <taxon>Bacilli</taxon>
        <taxon>Bacillales</taxon>
        <taxon>Bacillaceae</taxon>
        <taxon>Pontibacillus</taxon>
    </lineage>
</organism>
<evidence type="ECO:0000313" key="3">
    <source>
        <dbReference type="EMBL" id="KGX84913.1"/>
    </source>
</evidence>
<dbReference type="STRING" id="1385512.N784_11625"/>
<dbReference type="InterPro" id="IPR000551">
    <property type="entry name" value="MerR-type_HTH_dom"/>
</dbReference>
<dbReference type="Gene3D" id="1.10.1660.10">
    <property type="match status" value="1"/>
</dbReference>
<dbReference type="GO" id="GO:0003677">
    <property type="term" value="F:DNA binding"/>
    <property type="evidence" value="ECO:0007669"/>
    <property type="project" value="InterPro"/>
</dbReference>
<proteinExistence type="predicted"/>
<dbReference type="eggNOG" id="ENOG5033KQE">
    <property type="taxonomic scope" value="Bacteria"/>
</dbReference>
<gene>
    <name evidence="3" type="ORF">N784_11625</name>
</gene>
<dbReference type="OrthoDB" id="2864600at2"/>
<sequence>MSESKNEGLENMQENPRELLLTVKEAAQQINESPHVLRNWLRELKSHIQTVKGKNNYHYFDKAAIERLLLIQKLSRDQGYSIKQIDYYLATGENPLEPEDQPKNQDKILQELQDLKDNFKKQEQFNQALLQKLEEQSNYIKESLNKRDQQLMQTMKDMQQARIEASATQEVKKKSLWKRLFGN</sequence>
<name>A0A0A5G1D5_9BACI</name>
<dbReference type="Pfam" id="PF13411">
    <property type="entry name" value="MerR_1"/>
    <property type="match status" value="1"/>
</dbReference>
<keyword evidence="1" id="KW-0175">Coiled coil</keyword>